<dbReference type="RefSeq" id="XP_040491557.1">
    <property type="nucleotide sequence ID" value="XM_040635623.1"/>
</dbReference>
<reference evidence="3" key="1">
    <citation type="submission" date="2025-08" db="UniProtKB">
        <authorList>
            <consortium name="RefSeq"/>
        </authorList>
    </citation>
    <scope>IDENTIFICATION</scope>
    <source>
        <tissue evidence="3">Whole blood</tissue>
    </source>
</reference>
<organism evidence="2 3">
    <name type="scientific">Ursus maritimus</name>
    <name type="common">Polar bear</name>
    <name type="synonym">Thalarctos maritimus</name>
    <dbReference type="NCBI Taxonomy" id="29073"/>
    <lineage>
        <taxon>Eukaryota</taxon>
        <taxon>Metazoa</taxon>
        <taxon>Chordata</taxon>
        <taxon>Craniata</taxon>
        <taxon>Vertebrata</taxon>
        <taxon>Euteleostomi</taxon>
        <taxon>Mammalia</taxon>
        <taxon>Eutheria</taxon>
        <taxon>Laurasiatheria</taxon>
        <taxon>Carnivora</taxon>
        <taxon>Caniformia</taxon>
        <taxon>Ursidae</taxon>
        <taxon>Ursus</taxon>
    </lineage>
</organism>
<evidence type="ECO:0000313" key="3">
    <source>
        <dbReference type="RefSeq" id="XP_040491557.1"/>
    </source>
</evidence>
<gene>
    <name evidence="3" type="primary">MCRIP2</name>
</gene>
<evidence type="ECO:0000313" key="2">
    <source>
        <dbReference type="Proteomes" id="UP000261680"/>
    </source>
</evidence>
<dbReference type="AlphaFoldDB" id="A0A8M1GA50"/>
<dbReference type="GeneID" id="103668455"/>
<sequence length="142" mass="14667">MLCALPGWRGFRSAPKVRCRVGGAGLPLFQEPTGPLPRSLAAAGGEPARRAPEMPAARAADPTAPAGAAAGTLAPFETLCPLTWTSGGRSSSWPESLIAPSCLGRNDARAGPSPASWWTTPTPHQERTTEPYLAAEAGRPSP</sequence>
<dbReference type="Proteomes" id="UP000261680">
    <property type="component" value="Unplaced"/>
</dbReference>
<feature type="region of interest" description="Disordered" evidence="1">
    <location>
        <begin position="85"/>
        <end position="142"/>
    </location>
</feature>
<feature type="compositionally biased region" description="Low complexity" evidence="1">
    <location>
        <begin position="53"/>
        <end position="69"/>
    </location>
</feature>
<evidence type="ECO:0000256" key="1">
    <source>
        <dbReference type="SAM" id="MobiDB-lite"/>
    </source>
</evidence>
<proteinExistence type="predicted"/>
<feature type="compositionally biased region" description="Low complexity" evidence="1">
    <location>
        <begin position="112"/>
        <end position="123"/>
    </location>
</feature>
<accession>A0A8M1GA50</accession>
<dbReference type="CTD" id="84331"/>
<keyword evidence="2" id="KW-1185">Reference proteome</keyword>
<name>A0A8M1GA50_URSMA</name>
<protein>
    <submittedName>
        <fullName evidence="3">MAPK regulated corepressor interacting protein 2 isoform X2</fullName>
    </submittedName>
</protein>
<feature type="region of interest" description="Disordered" evidence="1">
    <location>
        <begin position="30"/>
        <end position="69"/>
    </location>
</feature>
<feature type="compositionally biased region" description="Polar residues" evidence="1">
    <location>
        <begin position="85"/>
        <end position="94"/>
    </location>
</feature>